<feature type="region of interest" description="Disordered" evidence="1">
    <location>
        <begin position="157"/>
        <end position="184"/>
    </location>
</feature>
<evidence type="ECO:0000313" key="2">
    <source>
        <dbReference type="EMBL" id="MFB9443091.1"/>
    </source>
</evidence>
<dbReference type="InterPro" id="IPR016181">
    <property type="entry name" value="Acyl_CoA_acyltransferase"/>
</dbReference>
<sequence>MGDTNLGTEISTEISTDTVTHAVTRTVEDSVAVARLRLRLVPVTFAQACAFVEAHHRHYRPPRGHKFSVGVAIGDQLVGVAMVGRPVARLLDDGHTLEVVRMTTDETPNACSKLYAAAWTAAKALGYRRLITYTQTGESGASLRAAGWHIVAQLPPAPGWSRPSRPRTDHGTAGIARQRWHAPT</sequence>
<comment type="caution">
    <text evidence="2">The sequence shown here is derived from an EMBL/GenBank/DDBJ whole genome shotgun (WGS) entry which is preliminary data.</text>
</comment>
<name>A0ABV5M2R3_9ACTN</name>
<dbReference type="InterPro" id="IPR053780">
    <property type="entry name" value="Gp66-like"/>
</dbReference>
<protein>
    <submittedName>
        <fullName evidence="2">XF1762 family protein</fullName>
    </submittedName>
</protein>
<dbReference type="EMBL" id="JBHMCA010000019">
    <property type="protein sequence ID" value="MFB9443091.1"/>
    <property type="molecule type" value="Genomic_DNA"/>
</dbReference>
<evidence type="ECO:0000313" key="3">
    <source>
        <dbReference type="Proteomes" id="UP001589608"/>
    </source>
</evidence>
<dbReference type="Proteomes" id="UP001589608">
    <property type="component" value="Unassembled WGS sequence"/>
</dbReference>
<organism evidence="2 3">
    <name type="scientific">Dactylosporangium vinaceum</name>
    <dbReference type="NCBI Taxonomy" id="53362"/>
    <lineage>
        <taxon>Bacteria</taxon>
        <taxon>Bacillati</taxon>
        <taxon>Actinomycetota</taxon>
        <taxon>Actinomycetes</taxon>
        <taxon>Micromonosporales</taxon>
        <taxon>Micromonosporaceae</taxon>
        <taxon>Dactylosporangium</taxon>
    </lineage>
</organism>
<accession>A0ABV5M2R3</accession>
<gene>
    <name evidence="2" type="ORF">ACFFTR_08345</name>
</gene>
<keyword evidence="3" id="KW-1185">Reference proteome</keyword>
<evidence type="ECO:0000256" key="1">
    <source>
        <dbReference type="SAM" id="MobiDB-lite"/>
    </source>
</evidence>
<reference evidence="2 3" key="1">
    <citation type="submission" date="2024-09" db="EMBL/GenBank/DDBJ databases">
        <authorList>
            <person name="Sun Q."/>
            <person name="Mori K."/>
        </authorList>
    </citation>
    <scope>NUCLEOTIDE SEQUENCE [LARGE SCALE GENOMIC DNA]</scope>
    <source>
        <strain evidence="2 3">JCM 3307</strain>
    </source>
</reference>
<proteinExistence type="predicted"/>
<dbReference type="RefSeq" id="WP_246655873.1">
    <property type="nucleotide sequence ID" value="NZ_CP061913.1"/>
</dbReference>
<dbReference type="SUPFAM" id="SSF55729">
    <property type="entry name" value="Acyl-CoA N-acyltransferases (Nat)"/>
    <property type="match status" value="1"/>
</dbReference>
<dbReference type="NCBIfam" id="NF045478">
    <property type="entry name" value="XF1762_fam"/>
    <property type="match status" value="1"/>
</dbReference>